<reference evidence="2 3" key="1">
    <citation type="submission" date="2020-12" db="EMBL/GenBank/DDBJ databases">
        <title>Bacterial novel species Adhaeribacter sp. BT258 isolated from soil.</title>
        <authorList>
            <person name="Jung H.-Y."/>
        </authorList>
    </citation>
    <scope>NUCLEOTIDE SEQUENCE [LARGE SCALE GENOMIC DNA]</scope>
    <source>
        <strain evidence="2 3">BT258</strain>
    </source>
</reference>
<dbReference type="PANTHER" id="PTHR35399:SF2">
    <property type="entry name" value="DUF839 DOMAIN-CONTAINING PROTEIN"/>
    <property type="match status" value="1"/>
</dbReference>
<protein>
    <submittedName>
        <fullName evidence="2">DUF839 domain-containing protein</fullName>
    </submittedName>
</protein>
<accession>A0ABS1C3F0</accession>
<dbReference type="InterPro" id="IPR011042">
    <property type="entry name" value="6-blade_b-propeller_TolB-like"/>
</dbReference>
<gene>
    <name evidence="2" type="ORF">I5M27_11790</name>
</gene>
<name>A0ABS1C3F0_9BACT</name>
<dbReference type="InterPro" id="IPR008557">
    <property type="entry name" value="PhoX"/>
</dbReference>
<dbReference type="SUPFAM" id="SSF101898">
    <property type="entry name" value="NHL repeat"/>
    <property type="match status" value="1"/>
</dbReference>
<dbReference type="RefSeq" id="WP_200506415.1">
    <property type="nucleotide sequence ID" value="NZ_JAEHFX010000005.1"/>
</dbReference>
<proteinExistence type="predicted"/>
<dbReference type="InterPro" id="IPR044060">
    <property type="entry name" value="Bacterial_rp_domain"/>
</dbReference>
<dbReference type="Gene3D" id="2.120.10.30">
    <property type="entry name" value="TolB, C-terminal domain"/>
    <property type="match status" value="1"/>
</dbReference>
<organism evidence="2 3">
    <name type="scientific">Adhaeribacter terrigena</name>
    <dbReference type="NCBI Taxonomy" id="2793070"/>
    <lineage>
        <taxon>Bacteria</taxon>
        <taxon>Pseudomonadati</taxon>
        <taxon>Bacteroidota</taxon>
        <taxon>Cytophagia</taxon>
        <taxon>Cytophagales</taxon>
        <taxon>Hymenobacteraceae</taxon>
        <taxon>Adhaeribacter</taxon>
    </lineage>
</organism>
<feature type="domain" description="Bacterial repeat" evidence="1">
    <location>
        <begin position="376"/>
        <end position="446"/>
    </location>
</feature>
<keyword evidence="3" id="KW-1185">Reference proteome</keyword>
<comment type="caution">
    <text evidence="2">The sequence shown here is derived from an EMBL/GenBank/DDBJ whole genome shotgun (WGS) entry which is preliminary data.</text>
</comment>
<dbReference type="Pfam" id="PF18998">
    <property type="entry name" value="Flg_new_2"/>
    <property type="match status" value="3"/>
</dbReference>
<dbReference type="Pfam" id="PF05787">
    <property type="entry name" value="PhoX"/>
    <property type="match status" value="1"/>
</dbReference>
<evidence type="ECO:0000313" key="2">
    <source>
        <dbReference type="EMBL" id="MBK0403671.1"/>
    </source>
</evidence>
<feature type="domain" description="Bacterial repeat" evidence="1">
    <location>
        <begin position="178"/>
        <end position="247"/>
    </location>
</feature>
<dbReference type="EMBL" id="JAEHFX010000005">
    <property type="protein sequence ID" value="MBK0403671.1"/>
    <property type="molecule type" value="Genomic_DNA"/>
</dbReference>
<evidence type="ECO:0000259" key="1">
    <source>
        <dbReference type="Pfam" id="PF18998"/>
    </source>
</evidence>
<dbReference type="Proteomes" id="UP000644147">
    <property type="component" value="Unassembled WGS sequence"/>
</dbReference>
<dbReference type="PANTHER" id="PTHR35399">
    <property type="entry name" value="SLR8030 PROTEIN"/>
    <property type="match status" value="1"/>
</dbReference>
<evidence type="ECO:0000313" key="3">
    <source>
        <dbReference type="Proteomes" id="UP000644147"/>
    </source>
</evidence>
<feature type="domain" description="Bacterial repeat" evidence="1">
    <location>
        <begin position="450"/>
        <end position="519"/>
    </location>
</feature>
<sequence>MRNKYAIKQGLLAQTRKSNKNKIPGNGSYLAKCLSAAVFLWLFSALPGRTQGTITGFSLINANTDKTIQTLTPGAVLDLTTLPTTDLNIRALTGSTAVGSVVFTLSGQESKTLTDNGSPYTLQGDDNSGNYYGWNPTVGNYTLTAHPYAKDNAGGTAGTPVTITFSVTNGQTNPPAQYTLNLNAVGNGTAAASPNQTTYSSGSTVTITASPGTGATFSGWTGDVNSTSNPLSITMNGNKSITANFTTSTATQPITGLLIMNAITNQVIQPLNSGMVVNLATLPNQKINIQAVTNPATVGSVLFNLSGAEIKTRTDNSTPYSLTGDNSGDYFSWIPTLGNYTLTAQSFSGSNGGGTASPPVTLTFSVINQISPPTQYTLNLNATNGGTISGNPDQATYSGNSPVVLTATPEPGFEFSGWSGDTTGNTNPLTITMNSNKSITANFTASAVRYSLNVISPGGGIVTVTPDLPDYPINSIVNVAVLPDSGYLFSGWSGDAIGNMEPLVIKLTRNMNITANFTQFNPSGYCGPNNSMNIGCFTSVRPRGQTEIITYPASHAIQLLAKFDQTRYTAGSTGLLPSNFDFSAYVPRSGSSRKGYLSLNHETTPGGVSIFNLAFNDSTNLWETDSIRKINFAPVVKTERNCGGVVTPWGTVISSEESYTAGDSNKDGYQDVGWHVEFNPATGSLMDYDDDGKADKLWAMGRMRHENLVIKSDRVTTYQTDDAQTNCLYKFVADQPGNLSAGKLYVLKRSASDPKTGQWVLVPNTSKADRNKTADLGPSLGGTQWDKLEDIELGPDGKLYFAETNTGTIWRFKDDGAGISELEPWVIKKYYPITYSGGVNNEDWGVGADNLAFDGDGNLWVLQDKGRHNVWVVRPDHTTASPKIELFMTTPKDAEPSGLTFTPDYRYGFISFLNPSNDNTKTIKDVAGNTIRFEQDVTIVFARKEFLGPQTQPAARVAPVNLTPSNLMLEVFPNPFDAATTIKVNLPEKARVKLEVYSTDTDIRQTFTLVNEEMEAGTHNIEFKPAEDPGHRSGIYRVRLKVNDQQIEKSILQMKE</sequence>